<reference evidence="1 2" key="1">
    <citation type="submission" date="2013-09" db="EMBL/GenBank/DDBJ databases">
        <title>Complete genome sequence of Corynebacterium doosanense CAU 212(T) (=DSM 45436(T)), isolated from activated sludge.</title>
        <authorList>
            <person name="Schaffert L."/>
            <person name="Albersmeier A."/>
            <person name="Kalinowski J."/>
            <person name="Ruckert C."/>
        </authorList>
    </citation>
    <scope>NUCLEOTIDE SEQUENCE [LARGE SCALE GENOMIC DNA]</scope>
    <source>
        <strain evidence="1 2">CAU 212</strain>
    </source>
</reference>
<dbReference type="PANTHER" id="PTHR48098:SF1">
    <property type="entry name" value="DIACYLGLYCEROL ACYLTRANSFERASE_MYCOLYLTRANSFERASE AG85A"/>
    <property type="match status" value="1"/>
</dbReference>
<sequence length="393" mass="41149">MVCAGILCAPTASAQGAGSASTSTDSGSSLIDTAAVVSSGSSLSSDTSLSSIPALISGELAEGEWGSALFGGLPSVTGSALSSGPGSSNTELTLPDPELGDVRLVDTRHVTGDQYEFDVYSSAMDRIITNDILLPGGPDNTSPRPTFYLMMGADGAAGGSAWAESTNYEEFFADKNVNVVTPIGSISSMQTDWYYEDQATGTNRWATYMTYELPHIVDTYFYGSGRDAIAGISMSGGPALNLAAHSPERFKAAGSYSGCPSTLGIGGYLFTTQAVEMNGGSATNMWGLPGNEAWAANSPALNVDKLRDTAVFISAAHGIPGPIDGLEGSSRLRPISKIEIASFACSTYFVDQADQAGVDVDWYPMTEGHHWWGMFEHQMRTSWRTIGPALGVE</sequence>
<dbReference type="AlphaFoldDB" id="A0A097II37"/>
<dbReference type="Pfam" id="PF00756">
    <property type="entry name" value="Esterase"/>
    <property type="match status" value="1"/>
</dbReference>
<dbReference type="Gene3D" id="3.40.50.1820">
    <property type="entry name" value="alpha/beta hydrolase"/>
    <property type="match status" value="1"/>
</dbReference>
<dbReference type="Proteomes" id="UP000029914">
    <property type="component" value="Chromosome"/>
</dbReference>
<dbReference type="eggNOG" id="COG0627">
    <property type="taxonomic scope" value="Bacteria"/>
</dbReference>
<dbReference type="STRING" id="558173.CDOO_11335"/>
<dbReference type="KEGG" id="cdo:CDOO_11335"/>
<dbReference type="InterPro" id="IPR050583">
    <property type="entry name" value="Mycobacterial_A85_antigen"/>
</dbReference>
<dbReference type="PANTHER" id="PTHR48098">
    <property type="entry name" value="ENTEROCHELIN ESTERASE-RELATED"/>
    <property type="match status" value="1"/>
</dbReference>
<proteinExistence type="predicted"/>
<dbReference type="GO" id="GO:0016747">
    <property type="term" value="F:acyltransferase activity, transferring groups other than amino-acyl groups"/>
    <property type="evidence" value="ECO:0007669"/>
    <property type="project" value="TreeGrafter"/>
</dbReference>
<organism evidence="1 2">
    <name type="scientific">Corynebacterium doosanense CAU 212 = DSM 45436</name>
    <dbReference type="NCBI Taxonomy" id="558173"/>
    <lineage>
        <taxon>Bacteria</taxon>
        <taxon>Bacillati</taxon>
        <taxon>Actinomycetota</taxon>
        <taxon>Actinomycetes</taxon>
        <taxon>Mycobacteriales</taxon>
        <taxon>Corynebacteriaceae</taxon>
        <taxon>Corynebacterium</taxon>
    </lineage>
</organism>
<evidence type="ECO:0000313" key="2">
    <source>
        <dbReference type="Proteomes" id="UP000029914"/>
    </source>
</evidence>
<dbReference type="InterPro" id="IPR029058">
    <property type="entry name" value="AB_hydrolase_fold"/>
</dbReference>
<name>A0A097II37_9CORY</name>
<dbReference type="EMBL" id="CP006764">
    <property type="protein sequence ID" value="AIT61788.1"/>
    <property type="molecule type" value="Genomic_DNA"/>
</dbReference>
<dbReference type="InterPro" id="IPR000801">
    <property type="entry name" value="Esterase-like"/>
</dbReference>
<dbReference type="HOGENOM" id="CLU_026624_0_0_11"/>
<protein>
    <submittedName>
        <fullName evidence="1">Esterase</fullName>
    </submittedName>
</protein>
<dbReference type="SUPFAM" id="SSF53474">
    <property type="entry name" value="alpha/beta-Hydrolases"/>
    <property type="match status" value="1"/>
</dbReference>
<evidence type="ECO:0000313" key="1">
    <source>
        <dbReference type="EMBL" id="AIT61788.1"/>
    </source>
</evidence>
<gene>
    <name evidence="1" type="ORF">CDOO_11335</name>
</gene>
<keyword evidence="2" id="KW-1185">Reference proteome</keyword>
<accession>A0A097II37</accession>